<sequence length="345" mass="35927">MQEQTTRLGLPYILPSQAQKHVPHNEALETLDALVQLVLATIGNIAPATPEDGACYGIGASPSGPWSARAGMIARWSGGAWQFIQPRKGWLAWCADENRLYVHDGGAWTRFTHIGPLQTLGVNTTPDETNRLALASDACLLTHDGGDHRLKINKADEGDTASVVFQSDWAGQAELGLAGNNDFSIKVAIGSGGWVTALAIGNTGHVATPLRPAAHAWANVAPTAMAVGSLSGFTDTEFATGGFALGTPLPSGIGSTLVVPTSAYYLVCVGAMPASTSPITVDVIVNGTKMVVGTGYHSGTPANRRICASGIVPLAEGDWLALHHQGNAVIDFGFNKTDLSIIALT</sequence>
<dbReference type="Proteomes" id="UP000219167">
    <property type="component" value="Unassembled WGS sequence"/>
</dbReference>
<organism evidence="1 2">
    <name type="scientific">Rhizobium subbaraonis</name>
    <dbReference type="NCBI Taxonomy" id="908946"/>
    <lineage>
        <taxon>Bacteria</taxon>
        <taxon>Pseudomonadati</taxon>
        <taxon>Pseudomonadota</taxon>
        <taxon>Alphaproteobacteria</taxon>
        <taxon>Hyphomicrobiales</taxon>
        <taxon>Rhizobiaceae</taxon>
        <taxon>Rhizobium/Agrobacterium group</taxon>
        <taxon>Rhizobium</taxon>
    </lineage>
</organism>
<dbReference type="AlphaFoldDB" id="A0A285UID7"/>
<accession>A0A285UID7</accession>
<evidence type="ECO:0000313" key="1">
    <source>
        <dbReference type="EMBL" id="SOC41674.1"/>
    </source>
</evidence>
<reference evidence="1 2" key="1">
    <citation type="submission" date="2017-08" db="EMBL/GenBank/DDBJ databases">
        <authorList>
            <person name="de Groot N.N."/>
        </authorList>
    </citation>
    <scope>NUCLEOTIDE SEQUENCE [LARGE SCALE GENOMIC DNA]</scope>
    <source>
        <strain evidence="1 2">JC85</strain>
    </source>
</reference>
<evidence type="ECO:0000313" key="2">
    <source>
        <dbReference type="Proteomes" id="UP000219167"/>
    </source>
</evidence>
<dbReference type="EMBL" id="OBQD01000009">
    <property type="protein sequence ID" value="SOC41674.1"/>
    <property type="molecule type" value="Genomic_DNA"/>
</dbReference>
<dbReference type="Pfam" id="PF10983">
    <property type="entry name" value="DUF2793"/>
    <property type="match status" value="1"/>
</dbReference>
<keyword evidence="2" id="KW-1185">Reference proteome</keyword>
<gene>
    <name evidence="1" type="ORF">SAMN05892877_10958</name>
</gene>
<protein>
    <submittedName>
        <fullName evidence="1">Uncharacterized protein DUF2793</fullName>
    </submittedName>
</protein>
<name>A0A285UID7_9HYPH</name>
<dbReference type="InterPro" id="IPR021251">
    <property type="entry name" value="DUF2793"/>
</dbReference>
<dbReference type="RefSeq" id="WP_176526768.1">
    <property type="nucleotide sequence ID" value="NZ_OBQD01000009.1"/>
</dbReference>
<proteinExistence type="predicted"/>